<keyword evidence="2" id="KW-1185">Reference proteome</keyword>
<organism evidence="1 2">
    <name type="scientific">Portunus trituberculatus</name>
    <name type="common">Swimming crab</name>
    <name type="synonym">Neptunus trituberculatus</name>
    <dbReference type="NCBI Taxonomy" id="210409"/>
    <lineage>
        <taxon>Eukaryota</taxon>
        <taxon>Metazoa</taxon>
        <taxon>Ecdysozoa</taxon>
        <taxon>Arthropoda</taxon>
        <taxon>Crustacea</taxon>
        <taxon>Multicrustacea</taxon>
        <taxon>Malacostraca</taxon>
        <taxon>Eumalacostraca</taxon>
        <taxon>Eucarida</taxon>
        <taxon>Decapoda</taxon>
        <taxon>Pleocyemata</taxon>
        <taxon>Brachyura</taxon>
        <taxon>Eubrachyura</taxon>
        <taxon>Portunoidea</taxon>
        <taxon>Portunidae</taxon>
        <taxon>Portuninae</taxon>
        <taxon>Portunus</taxon>
    </lineage>
</organism>
<proteinExistence type="predicted"/>
<comment type="caution">
    <text evidence="1">The sequence shown here is derived from an EMBL/GenBank/DDBJ whole genome shotgun (WGS) entry which is preliminary data.</text>
</comment>
<dbReference type="Gene3D" id="2.140.10.30">
    <property type="entry name" value="Dipeptidylpeptidase IV, N-terminal domain"/>
    <property type="match status" value="1"/>
</dbReference>
<protein>
    <submittedName>
        <fullName evidence="1">Uncharacterized protein</fullName>
    </submittedName>
</protein>
<evidence type="ECO:0000313" key="1">
    <source>
        <dbReference type="EMBL" id="MPC59056.1"/>
    </source>
</evidence>
<dbReference type="Proteomes" id="UP000324222">
    <property type="component" value="Unassembled WGS sequence"/>
</dbReference>
<evidence type="ECO:0000313" key="2">
    <source>
        <dbReference type="Proteomes" id="UP000324222"/>
    </source>
</evidence>
<sequence>MGQQRGCRGRRGTRALQSWPPATTLPGTAPWWVKRTRSCEVHVNHKEGGGVSPVVGSVVWAGSWAVFPWSVKTLSGAWHNHVALVGAKEGRHAPLTLEDYDVTEVLGYDTNRSLVYFRGSAGTHSVSPNPAPPNASLPAPRRLALKDLALPIVNSFDVALEPALHAAVTLTLPPGWSNQDDTLLYPMVVQM</sequence>
<dbReference type="AlphaFoldDB" id="A0A5B7GNG3"/>
<accession>A0A5B7GNG3</accession>
<reference evidence="1 2" key="1">
    <citation type="submission" date="2019-05" db="EMBL/GenBank/DDBJ databases">
        <title>Another draft genome of Portunus trituberculatus and its Hox gene families provides insights of decapod evolution.</title>
        <authorList>
            <person name="Jeong J.-H."/>
            <person name="Song I."/>
            <person name="Kim S."/>
            <person name="Choi T."/>
            <person name="Kim D."/>
            <person name="Ryu S."/>
            <person name="Kim W."/>
        </authorList>
    </citation>
    <scope>NUCLEOTIDE SEQUENCE [LARGE SCALE GENOMIC DNA]</scope>
    <source>
        <tissue evidence="1">Muscle</tissue>
    </source>
</reference>
<gene>
    <name evidence="1" type="ORF">E2C01_053071</name>
</gene>
<name>A0A5B7GNG3_PORTR</name>
<dbReference type="OrthoDB" id="6339929at2759"/>
<dbReference type="EMBL" id="VSRR010016214">
    <property type="protein sequence ID" value="MPC59056.1"/>
    <property type="molecule type" value="Genomic_DNA"/>
</dbReference>